<feature type="domain" description="XdhC- CoxI" evidence="1">
    <location>
        <begin position="15"/>
        <end position="79"/>
    </location>
</feature>
<dbReference type="EMBL" id="SOMN01000021">
    <property type="protein sequence ID" value="TFE24993.1"/>
    <property type="molecule type" value="Genomic_DNA"/>
</dbReference>
<protein>
    <submittedName>
        <fullName evidence="3">XdhC family protein</fullName>
    </submittedName>
</protein>
<dbReference type="PANTHER" id="PTHR30388:SF6">
    <property type="entry name" value="XANTHINE DEHYDROGENASE SUBUNIT A-RELATED"/>
    <property type="match status" value="1"/>
</dbReference>
<proteinExistence type="predicted"/>
<feature type="domain" description="XdhC Rossmann" evidence="2">
    <location>
        <begin position="173"/>
        <end position="307"/>
    </location>
</feature>
<evidence type="ECO:0000259" key="1">
    <source>
        <dbReference type="Pfam" id="PF02625"/>
    </source>
</evidence>
<name>A0A4Y8LYG8_9BACL</name>
<dbReference type="Pfam" id="PF13478">
    <property type="entry name" value="XdhC_C"/>
    <property type="match status" value="1"/>
</dbReference>
<dbReference type="Pfam" id="PF02625">
    <property type="entry name" value="XdhC_CoxI"/>
    <property type="match status" value="1"/>
</dbReference>
<dbReference type="RefSeq" id="WP_135152939.1">
    <property type="nucleotide sequence ID" value="NZ_SOMN01000021.1"/>
</dbReference>
<dbReference type="InterPro" id="IPR003777">
    <property type="entry name" value="XdhC_CoxI"/>
</dbReference>
<sequence>MDGMDGYSILSYAHRVGEPAVLATLVHAEGHSYRKAGAAMLLLPDGGKVGSLSPGCLESDLQERTQELLQSGEAELVAYNMRPEEDAIWGEAIGCGGVIRILLEPMGDQCLNSLAEAYHSVSAGAEVEMIRYSAGRKLRYEFKKISQRQSAASLTKSGQKPLFSTIFKPRTRLFVYGTDEGTVPIARAASRIGFRVAIGDWRSTLCHSGRFPGAELAVGSPEAIVSSLNIRSSDYVLICSHQMRKDREMLELLLPLKPAYLGIMGSKNRIKHLTNGLPAEGVVSAPVGLDIGAEGPEEIAVSIAAELIAVRNSRRREREVSGIAYRWDLYGGGTEQENEGSQAFLGACAR</sequence>
<dbReference type="AlphaFoldDB" id="A0A4Y8LYG8"/>
<dbReference type="InterPro" id="IPR027051">
    <property type="entry name" value="XdhC_Rossmann_dom"/>
</dbReference>
<dbReference type="InterPro" id="IPR052698">
    <property type="entry name" value="MoCofactor_Util/Proc"/>
</dbReference>
<comment type="caution">
    <text evidence="3">The sequence shown here is derived from an EMBL/GenBank/DDBJ whole genome shotgun (WGS) entry which is preliminary data.</text>
</comment>
<dbReference type="PANTHER" id="PTHR30388">
    <property type="entry name" value="ALDEHYDE OXIDOREDUCTASE MOLYBDENUM COFACTOR ASSEMBLY PROTEIN"/>
    <property type="match status" value="1"/>
</dbReference>
<evidence type="ECO:0000259" key="2">
    <source>
        <dbReference type="Pfam" id="PF13478"/>
    </source>
</evidence>
<accession>A0A4Y8LYG8</accession>
<reference evidence="3 4" key="1">
    <citation type="submission" date="2019-03" db="EMBL/GenBank/DDBJ databases">
        <title>Cohnella endophytica sp. nov., a novel endophytic bacterium isolated from bark of Sonneratia apetala.</title>
        <authorList>
            <person name="Tuo L."/>
        </authorList>
    </citation>
    <scope>NUCLEOTIDE SEQUENCE [LARGE SCALE GENOMIC DNA]</scope>
    <source>
        <strain evidence="3 4">CCTCC AB 208254</strain>
    </source>
</reference>
<gene>
    <name evidence="3" type="ORF">E2980_14650</name>
</gene>
<evidence type="ECO:0000313" key="3">
    <source>
        <dbReference type="EMBL" id="TFE24993.1"/>
    </source>
</evidence>
<dbReference type="Proteomes" id="UP000297900">
    <property type="component" value="Unassembled WGS sequence"/>
</dbReference>
<keyword evidence="4" id="KW-1185">Reference proteome</keyword>
<dbReference type="OrthoDB" id="9773039at2"/>
<organism evidence="3 4">
    <name type="scientific">Cohnella luojiensis</name>
    <dbReference type="NCBI Taxonomy" id="652876"/>
    <lineage>
        <taxon>Bacteria</taxon>
        <taxon>Bacillati</taxon>
        <taxon>Bacillota</taxon>
        <taxon>Bacilli</taxon>
        <taxon>Bacillales</taxon>
        <taxon>Paenibacillaceae</taxon>
        <taxon>Cohnella</taxon>
    </lineage>
</organism>
<dbReference type="Gene3D" id="3.40.50.720">
    <property type="entry name" value="NAD(P)-binding Rossmann-like Domain"/>
    <property type="match status" value="1"/>
</dbReference>
<evidence type="ECO:0000313" key="4">
    <source>
        <dbReference type="Proteomes" id="UP000297900"/>
    </source>
</evidence>